<feature type="binding site" description="in other chain" evidence="12">
    <location>
        <position position="105"/>
    </location>
    <ligand>
        <name>substrate</name>
        <note>ligand shared between dimeric partners</note>
    </ligand>
</feature>
<gene>
    <name evidence="16" type="ORF">CYBJADRAFT_169206</name>
</gene>
<dbReference type="FunFam" id="3.40.50.720:FF:000007">
    <property type="entry name" value="6-phosphogluconate dehydrogenase, decarboxylating"/>
    <property type="match status" value="1"/>
</dbReference>
<dbReference type="OrthoDB" id="434986at2759"/>
<evidence type="ECO:0000313" key="17">
    <source>
        <dbReference type="Proteomes" id="UP000094389"/>
    </source>
</evidence>
<dbReference type="Gene3D" id="1.10.1040.10">
    <property type="entry name" value="N-(1-d-carboxylethyl)-l-norvaline Dehydrogenase, domain 2"/>
    <property type="match status" value="1"/>
</dbReference>
<feature type="active site" description="Proton donor" evidence="11">
    <location>
        <position position="192"/>
    </location>
</feature>
<dbReference type="FunFam" id="1.20.5.320:FF:000002">
    <property type="entry name" value="6-phosphogluconate dehydrogenase, decarboxylating"/>
    <property type="match status" value="1"/>
</dbReference>
<feature type="binding site" evidence="12">
    <location>
        <position position="455"/>
    </location>
    <ligand>
        <name>substrate</name>
        <note>ligand shared between dimeric partners</note>
    </ligand>
</feature>
<dbReference type="GO" id="GO:0019521">
    <property type="term" value="P:D-gluconate metabolic process"/>
    <property type="evidence" value="ECO:0007669"/>
    <property type="project" value="UniProtKB-KW"/>
</dbReference>
<feature type="binding site" evidence="13">
    <location>
        <begin position="77"/>
        <end position="79"/>
    </location>
    <ligand>
        <name>NADP(+)</name>
        <dbReference type="ChEBI" id="CHEBI:58349"/>
    </ligand>
</feature>
<feature type="binding site" evidence="13">
    <location>
        <begin position="35"/>
        <end position="37"/>
    </location>
    <ligand>
        <name>NADP(+)</name>
        <dbReference type="ChEBI" id="CHEBI:58349"/>
    </ligand>
</feature>
<feature type="active site" description="Proton acceptor" evidence="11">
    <location>
        <position position="185"/>
    </location>
</feature>
<evidence type="ECO:0000256" key="4">
    <source>
        <dbReference type="ARBA" id="ARBA00011738"/>
    </source>
</evidence>
<feature type="binding site" evidence="13">
    <location>
        <position position="105"/>
    </location>
    <ligand>
        <name>NADP(+)</name>
        <dbReference type="ChEBI" id="CHEBI:58349"/>
    </ligand>
</feature>
<dbReference type="PANTHER" id="PTHR11811">
    <property type="entry name" value="6-PHOSPHOGLUCONATE DEHYDROGENASE"/>
    <property type="match status" value="1"/>
</dbReference>
<dbReference type="SMART" id="SM01350">
    <property type="entry name" value="6PGD"/>
    <property type="match status" value="1"/>
</dbReference>
<dbReference type="PRINTS" id="PR00076">
    <property type="entry name" value="6PGDHDRGNASE"/>
</dbReference>
<dbReference type="SUPFAM" id="SSF48179">
    <property type="entry name" value="6-phosphogluconate dehydrogenase C-terminal domain-like"/>
    <property type="match status" value="1"/>
</dbReference>
<dbReference type="GO" id="GO:0009051">
    <property type="term" value="P:pentose-phosphate shunt, oxidative branch"/>
    <property type="evidence" value="ECO:0007669"/>
    <property type="project" value="UniProtKB-ARBA"/>
</dbReference>
<comment type="function">
    <text evidence="1 10">Catalyzes the oxidative decarboxylation of 6-phosphogluconate to ribulose 5-phosphate and CO(2), with concomitant reduction of NADP to NADPH.</text>
</comment>
<feature type="binding site" evidence="12">
    <location>
        <position position="449"/>
    </location>
    <ligand>
        <name>substrate</name>
        <note>ligand shared between dimeric partners</note>
    </ligand>
</feature>
<feature type="binding site" description="in other chain" evidence="12">
    <location>
        <begin position="131"/>
        <end position="133"/>
    </location>
    <ligand>
        <name>substrate</name>
        <note>ligand shared between dimeric partners</note>
    </ligand>
</feature>
<evidence type="ECO:0000256" key="2">
    <source>
        <dbReference type="ARBA" id="ARBA00004874"/>
    </source>
</evidence>
<proteinExistence type="inferred from homology"/>
<dbReference type="NCBIfam" id="TIGR00873">
    <property type="entry name" value="gnd"/>
    <property type="match status" value="1"/>
</dbReference>
<evidence type="ECO:0000256" key="9">
    <source>
        <dbReference type="ARBA" id="ARBA00048640"/>
    </source>
</evidence>
<dbReference type="OMA" id="CVTHVGP"/>
<dbReference type="Gene3D" id="3.40.50.720">
    <property type="entry name" value="NAD(P)-binding Rossmann-like Domain"/>
    <property type="match status" value="1"/>
</dbReference>
<dbReference type="FunFam" id="1.10.1040.10:FF:000002">
    <property type="entry name" value="6-phosphogluconate dehydrogenase, decarboxylating"/>
    <property type="match status" value="1"/>
</dbReference>
<evidence type="ECO:0000256" key="11">
    <source>
        <dbReference type="PIRSR" id="PIRSR000109-1"/>
    </source>
</evidence>
<keyword evidence="6 10" id="KW-0560">Oxidoreductase</keyword>
<dbReference type="Gene3D" id="1.20.5.320">
    <property type="entry name" value="6-Phosphogluconate Dehydrogenase, domain 3"/>
    <property type="match status" value="1"/>
</dbReference>
<keyword evidence="17" id="KW-1185">Reference proteome</keyword>
<dbReference type="GeneID" id="30990071"/>
<evidence type="ECO:0000259" key="15">
    <source>
        <dbReference type="SMART" id="SM01350"/>
    </source>
</evidence>
<dbReference type="SUPFAM" id="SSF51735">
    <property type="entry name" value="NAD(P)-binding Rossmann-fold domains"/>
    <property type="match status" value="1"/>
</dbReference>
<evidence type="ECO:0000256" key="7">
    <source>
        <dbReference type="ARBA" id="ARBA00023064"/>
    </source>
</evidence>
<comment type="catalytic activity">
    <reaction evidence="9 10 14">
        <text>6-phospho-D-gluconate + NADP(+) = D-ribulose 5-phosphate + CO2 + NADPH</text>
        <dbReference type="Rhea" id="RHEA:10116"/>
        <dbReference type="ChEBI" id="CHEBI:16526"/>
        <dbReference type="ChEBI" id="CHEBI:57783"/>
        <dbReference type="ChEBI" id="CHEBI:58121"/>
        <dbReference type="ChEBI" id="CHEBI:58349"/>
        <dbReference type="ChEBI" id="CHEBI:58759"/>
        <dbReference type="EC" id="1.1.1.44"/>
    </reaction>
</comment>
<evidence type="ECO:0000256" key="13">
    <source>
        <dbReference type="PIRSR" id="PIRSR000109-3"/>
    </source>
</evidence>
<dbReference type="Pfam" id="PF00393">
    <property type="entry name" value="6PGD"/>
    <property type="match status" value="1"/>
</dbReference>
<evidence type="ECO:0000256" key="1">
    <source>
        <dbReference type="ARBA" id="ARBA00002526"/>
    </source>
</evidence>
<feature type="binding site" description="in other chain" evidence="12">
    <location>
        <begin position="188"/>
        <end position="189"/>
    </location>
    <ligand>
        <name>substrate</name>
        <note>ligand shared between dimeric partners</note>
    </ligand>
</feature>
<accession>A0A1E4RWC7</accession>
<dbReference type="GO" id="GO:0050661">
    <property type="term" value="F:NADP binding"/>
    <property type="evidence" value="ECO:0007669"/>
    <property type="project" value="InterPro"/>
</dbReference>
<evidence type="ECO:0000256" key="12">
    <source>
        <dbReference type="PIRSR" id="PIRSR000109-2"/>
    </source>
</evidence>
<dbReference type="AlphaFoldDB" id="A0A1E4RWC7"/>
<dbReference type="InterPro" id="IPR006113">
    <property type="entry name" value="6PGDH_Gnd/GntZ"/>
</dbReference>
<dbReference type="InterPro" id="IPR013328">
    <property type="entry name" value="6PGD_dom2"/>
</dbReference>
<dbReference type="EMBL" id="KV453939">
    <property type="protein sequence ID" value="ODV71574.1"/>
    <property type="molecule type" value="Genomic_DNA"/>
</dbReference>
<evidence type="ECO:0000256" key="5">
    <source>
        <dbReference type="ARBA" id="ARBA00022857"/>
    </source>
</evidence>
<dbReference type="NCBIfam" id="NF006765">
    <property type="entry name" value="PRK09287.1"/>
    <property type="match status" value="1"/>
</dbReference>
<dbReference type="InterPro" id="IPR036291">
    <property type="entry name" value="NAD(P)-bd_dom_sf"/>
</dbReference>
<dbReference type="PIRSF" id="PIRSF000109">
    <property type="entry name" value="6PGD"/>
    <property type="match status" value="1"/>
</dbReference>
<feature type="domain" description="6-phosphogluconate dehydrogenase C-terminal" evidence="15">
    <location>
        <begin position="181"/>
        <end position="479"/>
    </location>
</feature>
<comment type="pathway">
    <text evidence="2 10 14">Carbohydrate degradation; pentose phosphate pathway; D-ribulose 5-phosphate from D-glucose 6-phosphate (oxidative stage): step 3/3.</text>
</comment>
<sequence>MSEPKGDIGLIGLAVMGQNLILNAADHGYTVVAFNRTVSKVDHFIENEAKGKSIIGARSIQELVDNLKRPRRIILLVKAGAAVDAFIEQLLPYLEKGDIIIDGGNSHFPDSNRRYEELKGKGIRFVGSGVSGGEEGARYGPSLMPGGDAEAWPYIKEIFQSISAKSDGEPCCDWVGPAGAGHYVKMVHNGIEYGDMQLISEAYYIMKTVGGLTDKEIGDVFAQWNKGVLDSFLIEITRDILYYNDTDGTPLVEKILDQAGQKGTGKWTAMNALDLGIPLTLVGEAVFARCLSAVKGERVKASSILPGPQIPKDAVKDKKEFIDNLEQALYASKIISYAQGFMLIREAAKEYNWDLNFPAIALMWRGGCIIRSVFLGEITKAFKEDPQLENLLFNKFFTDAVTKAQAGWRKTVSLTAEYGIPAPAFTTALSFYDGYRTAYLPANLLQAQRDYFGAHTFKVVPEKANDNLKVGEAIHINWTGHGGNVSATTYDA</sequence>
<feature type="binding site" evidence="13">
    <location>
        <begin position="12"/>
        <end position="17"/>
    </location>
    <ligand>
        <name>NADP(+)</name>
        <dbReference type="ChEBI" id="CHEBI:58349"/>
    </ligand>
</feature>
<dbReference type="InterPro" id="IPR006183">
    <property type="entry name" value="Pgluconate_DH"/>
</dbReference>
<evidence type="ECO:0000256" key="3">
    <source>
        <dbReference type="ARBA" id="ARBA00008419"/>
    </source>
</evidence>
<comment type="subunit">
    <text evidence="4 10">Homodimer.</text>
</comment>
<keyword evidence="7 14" id="KW-0311">Gluconate utilization</keyword>
<evidence type="ECO:0000256" key="10">
    <source>
        <dbReference type="PIRNR" id="PIRNR000109"/>
    </source>
</evidence>
<dbReference type="Pfam" id="PF03446">
    <property type="entry name" value="NAD_binding_2"/>
    <property type="match status" value="1"/>
</dbReference>
<dbReference type="PROSITE" id="PS00461">
    <property type="entry name" value="6PGD"/>
    <property type="match status" value="1"/>
</dbReference>
<evidence type="ECO:0000256" key="8">
    <source>
        <dbReference type="ARBA" id="ARBA00023126"/>
    </source>
</evidence>
<dbReference type="InterPro" id="IPR006114">
    <property type="entry name" value="6PGDH_C"/>
</dbReference>
<keyword evidence="8 10" id="KW-0570">Pentose shunt</keyword>
<dbReference type="GO" id="GO:0004616">
    <property type="term" value="F:phosphogluconate dehydrogenase (decarboxylating) activity"/>
    <property type="evidence" value="ECO:0007669"/>
    <property type="project" value="UniProtKB-EC"/>
</dbReference>
<comment type="similarity">
    <text evidence="3 10 14">Belongs to the 6-phosphogluconate dehydrogenase family.</text>
</comment>
<dbReference type="STRING" id="983966.A0A1E4RWC7"/>
<reference evidence="16 17" key="1">
    <citation type="journal article" date="2016" name="Proc. Natl. Acad. Sci. U.S.A.">
        <title>Comparative genomics of biotechnologically important yeasts.</title>
        <authorList>
            <person name="Riley R."/>
            <person name="Haridas S."/>
            <person name="Wolfe K.H."/>
            <person name="Lopes M.R."/>
            <person name="Hittinger C.T."/>
            <person name="Goeker M."/>
            <person name="Salamov A.A."/>
            <person name="Wisecaver J.H."/>
            <person name="Long T.M."/>
            <person name="Calvey C.H."/>
            <person name="Aerts A.L."/>
            <person name="Barry K.W."/>
            <person name="Choi C."/>
            <person name="Clum A."/>
            <person name="Coughlan A.Y."/>
            <person name="Deshpande S."/>
            <person name="Douglass A.P."/>
            <person name="Hanson S.J."/>
            <person name="Klenk H.-P."/>
            <person name="LaButti K.M."/>
            <person name="Lapidus A."/>
            <person name="Lindquist E.A."/>
            <person name="Lipzen A.M."/>
            <person name="Meier-Kolthoff J.P."/>
            <person name="Ohm R.A."/>
            <person name="Otillar R.P."/>
            <person name="Pangilinan J.L."/>
            <person name="Peng Y."/>
            <person name="Rokas A."/>
            <person name="Rosa C.A."/>
            <person name="Scheuner C."/>
            <person name="Sibirny A.A."/>
            <person name="Slot J.C."/>
            <person name="Stielow J.B."/>
            <person name="Sun H."/>
            <person name="Kurtzman C.P."/>
            <person name="Blackwell M."/>
            <person name="Grigoriev I.V."/>
            <person name="Jeffries T.W."/>
        </authorList>
    </citation>
    <scope>NUCLEOTIDE SEQUENCE [LARGE SCALE GENOMIC DNA]</scope>
    <source>
        <strain evidence="17">ATCC 18201 / CBS 1600 / BCRC 20928 / JCM 3617 / NBRC 0987 / NRRL Y-1542</strain>
    </source>
</reference>
<feature type="binding site" description="in other chain" evidence="12">
    <location>
        <position position="193"/>
    </location>
    <ligand>
        <name>substrate</name>
        <note>ligand shared between dimeric partners</note>
    </ligand>
</feature>
<dbReference type="InterPro" id="IPR006115">
    <property type="entry name" value="6PGDH_NADP-bd"/>
</dbReference>
<feature type="binding site" description="in other chain" evidence="12">
    <location>
        <position position="289"/>
    </location>
    <ligand>
        <name>substrate</name>
        <note>ligand shared between dimeric partners</note>
    </ligand>
</feature>
<evidence type="ECO:0000256" key="14">
    <source>
        <dbReference type="RuleBase" id="RU000485"/>
    </source>
</evidence>
<dbReference type="EC" id="1.1.1.44" evidence="10 14"/>
<feature type="binding site" description="in other chain" evidence="12">
    <location>
        <position position="262"/>
    </location>
    <ligand>
        <name>substrate</name>
        <note>ligand shared between dimeric partners</note>
    </ligand>
</feature>
<evidence type="ECO:0000313" key="16">
    <source>
        <dbReference type="EMBL" id="ODV71574.1"/>
    </source>
</evidence>
<keyword evidence="5 10" id="KW-0521">NADP</keyword>
<dbReference type="Proteomes" id="UP000094389">
    <property type="component" value="Unassembled WGS sequence"/>
</dbReference>
<dbReference type="InterPro" id="IPR006184">
    <property type="entry name" value="6PGdom_BS"/>
</dbReference>
<organism evidence="16 17">
    <name type="scientific">Cyberlindnera jadinii (strain ATCC 18201 / CBS 1600 / BCRC 20928 / JCM 3617 / NBRC 0987 / NRRL Y-1542)</name>
    <name type="common">Torula yeast</name>
    <name type="synonym">Candida utilis</name>
    <dbReference type="NCBI Taxonomy" id="983966"/>
    <lineage>
        <taxon>Eukaryota</taxon>
        <taxon>Fungi</taxon>
        <taxon>Dikarya</taxon>
        <taxon>Ascomycota</taxon>
        <taxon>Saccharomycotina</taxon>
        <taxon>Saccharomycetes</taxon>
        <taxon>Phaffomycetales</taxon>
        <taxon>Phaffomycetaceae</taxon>
        <taxon>Cyberlindnera</taxon>
    </lineage>
</organism>
<dbReference type="InterPro" id="IPR008927">
    <property type="entry name" value="6-PGluconate_DH-like_C_sf"/>
</dbReference>
<dbReference type="UniPathway" id="UPA00115">
    <property type="reaction ID" value="UER00410"/>
</dbReference>
<dbReference type="RefSeq" id="XP_020068613.1">
    <property type="nucleotide sequence ID" value="XM_020215675.1"/>
</dbReference>
<protein>
    <recommendedName>
        <fullName evidence="10 14">6-phosphogluconate dehydrogenase, decarboxylating</fullName>
        <ecNumber evidence="10 14">1.1.1.44</ecNumber>
    </recommendedName>
</protein>
<name>A0A1E4RWC7_CYBJN</name>
<evidence type="ECO:0000256" key="6">
    <source>
        <dbReference type="ARBA" id="ARBA00023002"/>
    </source>
</evidence>